<name>A0A545TG27_9PROT</name>
<dbReference type="Pfam" id="PF22740">
    <property type="entry name" value="PapZ_C"/>
    <property type="match status" value="1"/>
</dbReference>
<sequence>MPQETPRMCVILVTGLSGAGRSSALRILEDVGFEAIDNLPLNLLETMIDEGGAERKVAVGVDIRTRNFAVAPFLQQLDTLENRDDLDLKLLFLDCDAEVLSRRFTETRRRHPLSQDRPLHDGIMAERRLVFPLRKRADYVIDTSSLTLGALRQQMVGQLGLSEGSGMAIFVTSFSYRLGLPREADLVFDVRFLTNPHYVQDLRPLSGRDAAVVDYIATDSAFEPFFEQLTAMLRPLLPRYESEGKSYLTIAFGCTGGRHRSVALAEQLAAWLTDHWGKVSLVHRDIDRESQRERAANPAKPDPQKTLKDEQ</sequence>
<dbReference type="InterPro" id="IPR053930">
    <property type="entry name" value="RapZ-like_N"/>
</dbReference>
<evidence type="ECO:0000256" key="3">
    <source>
        <dbReference type="ARBA" id="ARBA00023134"/>
    </source>
</evidence>
<proteinExistence type="inferred from homology"/>
<organism evidence="8 9">
    <name type="scientific">Denitrobaculum tricleocarpae</name>
    <dbReference type="NCBI Taxonomy" id="2591009"/>
    <lineage>
        <taxon>Bacteria</taxon>
        <taxon>Pseudomonadati</taxon>
        <taxon>Pseudomonadota</taxon>
        <taxon>Alphaproteobacteria</taxon>
        <taxon>Rhodospirillales</taxon>
        <taxon>Rhodospirillaceae</taxon>
        <taxon>Denitrobaculum</taxon>
    </lineage>
</organism>
<dbReference type="InterPro" id="IPR053931">
    <property type="entry name" value="RapZ_C"/>
</dbReference>
<dbReference type="EMBL" id="VHSH01000008">
    <property type="protein sequence ID" value="TQV76184.1"/>
    <property type="molecule type" value="Genomic_DNA"/>
</dbReference>
<dbReference type="AlphaFoldDB" id="A0A545TG27"/>
<feature type="region of interest" description="Disordered" evidence="5">
    <location>
        <begin position="287"/>
        <end position="311"/>
    </location>
</feature>
<evidence type="ECO:0000313" key="8">
    <source>
        <dbReference type="EMBL" id="TQV76184.1"/>
    </source>
</evidence>
<feature type="domain" description="RapZ-like N-terminal" evidence="6">
    <location>
        <begin position="8"/>
        <end position="159"/>
    </location>
</feature>
<evidence type="ECO:0000256" key="4">
    <source>
        <dbReference type="HAMAP-Rule" id="MF_00636"/>
    </source>
</evidence>
<dbReference type="PANTHER" id="PTHR30448:SF0">
    <property type="entry name" value="RNASE ADAPTER PROTEIN RAPZ"/>
    <property type="match status" value="1"/>
</dbReference>
<comment type="caution">
    <text evidence="8">The sequence shown here is derived from an EMBL/GenBank/DDBJ whole genome shotgun (WGS) entry which is preliminary data.</text>
</comment>
<keyword evidence="2 4" id="KW-0067">ATP-binding</keyword>
<dbReference type="PIRSF" id="PIRSF005052">
    <property type="entry name" value="P-loopkin"/>
    <property type="match status" value="1"/>
</dbReference>
<keyword evidence="9" id="KW-1185">Reference proteome</keyword>
<feature type="binding site" evidence="4">
    <location>
        <begin position="62"/>
        <end position="65"/>
    </location>
    <ligand>
        <name>GTP</name>
        <dbReference type="ChEBI" id="CHEBI:37565"/>
    </ligand>
</feature>
<dbReference type="Proteomes" id="UP000315252">
    <property type="component" value="Unassembled WGS sequence"/>
</dbReference>
<dbReference type="OrthoDB" id="9784461at2"/>
<evidence type="ECO:0000256" key="5">
    <source>
        <dbReference type="SAM" id="MobiDB-lite"/>
    </source>
</evidence>
<dbReference type="NCBIfam" id="NF003828">
    <property type="entry name" value="PRK05416.1"/>
    <property type="match status" value="1"/>
</dbReference>
<feature type="domain" description="RapZ C-terminal" evidence="7">
    <location>
        <begin position="167"/>
        <end position="287"/>
    </location>
</feature>
<feature type="compositionally biased region" description="Basic and acidic residues" evidence="5">
    <location>
        <begin position="302"/>
        <end position="311"/>
    </location>
</feature>
<reference evidence="8 9" key="1">
    <citation type="submission" date="2019-06" db="EMBL/GenBank/DDBJ databases">
        <title>Whole genome sequence for Rhodospirillaceae sp. R148.</title>
        <authorList>
            <person name="Wang G."/>
        </authorList>
    </citation>
    <scope>NUCLEOTIDE SEQUENCE [LARGE SCALE GENOMIC DNA]</scope>
    <source>
        <strain evidence="8 9">R148</strain>
    </source>
</reference>
<evidence type="ECO:0000256" key="1">
    <source>
        <dbReference type="ARBA" id="ARBA00022741"/>
    </source>
</evidence>
<evidence type="ECO:0000259" key="7">
    <source>
        <dbReference type="Pfam" id="PF22740"/>
    </source>
</evidence>
<accession>A0A545TG27</accession>
<dbReference type="Pfam" id="PF03668">
    <property type="entry name" value="RapZ-like_N"/>
    <property type="match status" value="1"/>
</dbReference>
<dbReference type="InterPro" id="IPR005337">
    <property type="entry name" value="RapZ-like"/>
</dbReference>
<keyword evidence="1 4" id="KW-0547">Nucleotide-binding</keyword>
<dbReference type="HAMAP" id="MF_00636">
    <property type="entry name" value="RapZ_like"/>
    <property type="match status" value="1"/>
</dbReference>
<dbReference type="InterPro" id="IPR027417">
    <property type="entry name" value="P-loop_NTPase"/>
</dbReference>
<evidence type="ECO:0000313" key="9">
    <source>
        <dbReference type="Proteomes" id="UP000315252"/>
    </source>
</evidence>
<dbReference type="GO" id="GO:0005524">
    <property type="term" value="F:ATP binding"/>
    <property type="evidence" value="ECO:0007669"/>
    <property type="project" value="UniProtKB-UniRule"/>
</dbReference>
<dbReference type="GO" id="GO:0005525">
    <property type="term" value="F:GTP binding"/>
    <property type="evidence" value="ECO:0007669"/>
    <property type="project" value="UniProtKB-UniRule"/>
</dbReference>
<dbReference type="PANTHER" id="PTHR30448">
    <property type="entry name" value="RNASE ADAPTER PROTEIN RAPZ"/>
    <property type="match status" value="1"/>
</dbReference>
<evidence type="ECO:0000259" key="6">
    <source>
        <dbReference type="Pfam" id="PF03668"/>
    </source>
</evidence>
<dbReference type="SUPFAM" id="SSF52540">
    <property type="entry name" value="P-loop containing nucleoside triphosphate hydrolases"/>
    <property type="match status" value="1"/>
</dbReference>
<gene>
    <name evidence="8" type="primary">rapZ</name>
    <name evidence="8" type="ORF">FKG95_21335</name>
</gene>
<keyword evidence="3 4" id="KW-0342">GTP-binding</keyword>
<feature type="binding site" evidence="4">
    <location>
        <begin position="15"/>
        <end position="22"/>
    </location>
    <ligand>
        <name>ATP</name>
        <dbReference type="ChEBI" id="CHEBI:30616"/>
    </ligand>
</feature>
<protein>
    <submittedName>
        <fullName evidence="8">RNase adapter RapZ</fullName>
    </submittedName>
</protein>
<evidence type="ECO:0000256" key="2">
    <source>
        <dbReference type="ARBA" id="ARBA00022840"/>
    </source>
</evidence>